<dbReference type="Proteomes" id="UP000274695">
    <property type="component" value="Unassembled WGS sequence"/>
</dbReference>
<evidence type="ECO:0008006" key="5">
    <source>
        <dbReference type="Google" id="ProtNLM"/>
    </source>
</evidence>
<keyword evidence="2" id="KW-0798">TonB box</keyword>
<dbReference type="PANTHER" id="PTHR32552:SF81">
    <property type="entry name" value="TONB-DEPENDENT OUTER MEMBRANE RECEPTOR"/>
    <property type="match status" value="1"/>
</dbReference>
<sequence length="123" mass="13311">MQESLSPMKTYLSFSVFVSFSTMAMLNSAYAQEQKSGSRLLEEIIVTAQKREQRIEDVPISIQAFSQEKMEALGISSVQGIQLATPGLTVTQAGGFNITFLRGVGSDAFLPGVDTSVPFVVVK</sequence>
<reference evidence="3 4" key="1">
    <citation type="submission" date="2018-10" db="EMBL/GenBank/DDBJ databases">
        <title>Draft genome sequence of Zhongshania sp. DSW25-10.</title>
        <authorList>
            <person name="Oh J."/>
        </authorList>
    </citation>
    <scope>NUCLEOTIDE SEQUENCE [LARGE SCALE GENOMIC DNA]</scope>
    <source>
        <strain evidence="3 4">DSW25-10</strain>
    </source>
</reference>
<organism evidence="3 4">
    <name type="scientific">Zhongshania marina</name>
    <dbReference type="NCBI Taxonomy" id="2304603"/>
    <lineage>
        <taxon>Bacteria</taxon>
        <taxon>Pseudomonadati</taxon>
        <taxon>Pseudomonadota</taxon>
        <taxon>Gammaproteobacteria</taxon>
        <taxon>Cellvibrionales</taxon>
        <taxon>Spongiibacteraceae</taxon>
        <taxon>Zhongshania</taxon>
    </lineage>
</organism>
<comment type="caution">
    <text evidence="3">The sequence shown here is derived from an EMBL/GenBank/DDBJ whole genome shotgun (WGS) entry which is preliminary data.</text>
</comment>
<keyword evidence="1" id="KW-0813">Transport</keyword>
<name>A0ABX9W4E4_9GAMM</name>
<dbReference type="SUPFAM" id="SSF56935">
    <property type="entry name" value="Porins"/>
    <property type="match status" value="1"/>
</dbReference>
<dbReference type="PANTHER" id="PTHR32552">
    <property type="entry name" value="FERRICHROME IRON RECEPTOR-RELATED"/>
    <property type="match status" value="1"/>
</dbReference>
<gene>
    <name evidence="3" type="ORF">D0911_06250</name>
</gene>
<evidence type="ECO:0000256" key="1">
    <source>
        <dbReference type="ARBA" id="ARBA00023065"/>
    </source>
</evidence>
<evidence type="ECO:0000256" key="2">
    <source>
        <dbReference type="ARBA" id="ARBA00023077"/>
    </source>
</evidence>
<dbReference type="InterPro" id="IPR037066">
    <property type="entry name" value="Plug_dom_sf"/>
</dbReference>
<evidence type="ECO:0000313" key="3">
    <source>
        <dbReference type="EMBL" id="RNL65958.1"/>
    </source>
</evidence>
<protein>
    <recommendedName>
        <fullName evidence="5">TonB-dependent receptor plug domain-containing protein</fullName>
    </recommendedName>
</protein>
<keyword evidence="4" id="KW-1185">Reference proteome</keyword>
<proteinExistence type="predicted"/>
<dbReference type="EMBL" id="RHGB01000005">
    <property type="protein sequence ID" value="RNL65958.1"/>
    <property type="molecule type" value="Genomic_DNA"/>
</dbReference>
<accession>A0ABX9W4E4</accession>
<keyword evidence="1" id="KW-0406">Ion transport</keyword>
<evidence type="ECO:0000313" key="4">
    <source>
        <dbReference type="Proteomes" id="UP000274695"/>
    </source>
</evidence>
<dbReference type="InterPro" id="IPR039426">
    <property type="entry name" value="TonB-dep_rcpt-like"/>
</dbReference>
<dbReference type="Gene3D" id="2.170.130.10">
    <property type="entry name" value="TonB-dependent receptor, plug domain"/>
    <property type="match status" value="1"/>
</dbReference>